<feature type="chain" id="PRO_5003878358" evidence="10">
    <location>
        <begin position="27"/>
        <end position="888"/>
    </location>
</feature>
<reference evidence="13 14" key="1">
    <citation type="journal article" date="2013" name="Genome Announc.">
        <title>Complete genome sequence of Simiduia agarivorans SA1(T), a marine bacterium able to degrade a variety of polysaccharides.</title>
        <authorList>
            <person name="Lin S.Y."/>
            <person name="Shieh W.Y."/>
            <person name="Chen J.S."/>
            <person name="Tang S.L."/>
        </authorList>
    </citation>
    <scope>NUCLEOTIDE SEQUENCE [LARGE SCALE GENOMIC DNA]</scope>
    <source>
        <strain evidence="14">DSM 21679 / JCM 13881 / BCRC 17597 / SA1</strain>
    </source>
</reference>
<dbReference type="Proteomes" id="UP000000466">
    <property type="component" value="Chromosome"/>
</dbReference>
<dbReference type="OrthoDB" id="8727862at2"/>
<proteinExistence type="inferred from homology"/>
<dbReference type="eggNOG" id="COG1629">
    <property type="taxonomic scope" value="Bacteria"/>
</dbReference>
<dbReference type="InterPro" id="IPR012910">
    <property type="entry name" value="Plug_dom"/>
</dbReference>
<dbReference type="InterPro" id="IPR010104">
    <property type="entry name" value="TonB_rcpt_bac"/>
</dbReference>
<organism evidence="13 14">
    <name type="scientific">Simiduia agarivorans (strain DSM 21679 / JCM 13881 / BCRC 17597 / SA1)</name>
    <dbReference type="NCBI Taxonomy" id="1117647"/>
    <lineage>
        <taxon>Bacteria</taxon>
        <taxon>Pseudomonadati</taxon>
        <taxon>Pseudomonadota</taxon>
        <taxon>Gammaproteobacteria</taxon>
        <taxon>Cellvibrionales</taxon>
        <taxon>Cellvibrionaceae</taxon>
        <taxon>Simiduia</taxon>
    </lineage>
</organism>
<evidence type="ECO:0000256" key="6">
    <source>
        <dbReference type="ARBA" id="ARBA00023136"/>
    </source>
</evidence>
<dbReference type="InterPro" id="IPR037066">
    <property type="entry name" value="Plug_dom_sf"/>
</dbReference>
<keyword evidence="2 8" id="KW-0813">Transport</keyword>
<dbReference type="Gene3D" id="2.170.130.10">
    <property type="entry name" value="TonB-dependent receptor, plug domain"/>
    <property type="match status" value="1"/>
</dbReference>
<sequence>MNACKIKPLVAAIALATPALSQSALAQEQGSAVLEEITVTASYRDSLANALNQKRDAVGSRDVIMAEDIADFPDLNLAESLQRIPGVAISRDAGEGRNVSVRGLGPQFTRVRINGMEAMSTTGGTDSSGGANRDRAFDFNTFASELFNSLTVHKTASADIDEGSLGATIDLSTGKPLDYKDDLTFRLSGQAGYNDLAQEVDPRASFLVAGKNGDETIGWSLTGSYSKRNILEEGFSAVRWSSERDFASCSACADQAEFDAVNDGIYPRIPRYGVLSHEQERFGLTGSLQFRPTDRTDISVDYLMSNFDATRSEEFVEVSIKENGNANQMDVVDYELDSNNTLTYMALSDFDTRIENRYDELNTKFQQLSVSASHEFSDNFRVSGLLGTSNSAFDNPIQTTIIYDAFDAPDTFTYDARSDSKMVDLSWGNFDLTNPDNFEYTNFRDRPNSVDNSFDTAQFNLTYDISDVWSVDAGVSYKQYNFEVTESRRDNRVSAVTSDGQDLPVGDMYTLTSLNGITWITPDVAAAAAAVDLYNQPLSLRSQDDRAVKEKDTGFYVQVNWDSEVAGMPLRGNFGVRQVTTSLESTGNTSIGGELQKVTVDRDYSDTLPSLNVVLSPVEDVNLRLSYAKVMARPGLGDLTPGGSVDQFNGVVKYGNPNLDPFRADAFDLSAEWYYDDEALVALAYFKKKIDSFVVSTSDAGVPWSSTGLPNSILDPNGQYGANDLWQVDGKGNGKGGDLDGFEVIWQQPLFNDFGVVANYTYVDSAVEYGEDSDGNIIVDDLQGLSRNTYNLTFYYETEKFGARISWAKRDDYLTRVPGRNGNDIEGTIGTQNVDMALNYNFSEQLKFTFEGINLTDEYNHQYVDSSIRSSVYHHTGRQFYLGASYAF</sequence>
<evidence type="ECO:0000256" key="4">
    <source>
        <dbReference type="ARBA" id="ARBA00022692"/>
    </source>
</evidence>
<evidence type="ECO:0000313" key="14">
    <source>
        <dbReference type="Proteomes" id="UP000000466"/>
    </source>
</evidence>
<keyword evidence="5 9" id="KW-0798">TonB box</keyword>
<dbReference type="NCBIfam" id="TIGR01782">
    <property type="entry name" value="TonB-Xanth-Caul"/>
    <property type="match status" value="1"/>
</dbReference>
<keyword evidence="6 8" id="KW-0472">Membrane</keyword>
<dbReference type="Gene3D" id="2.40.170.20">
    <property type="entry name" value="TonB-dependent receptor, beta-barrel domain"/>
    <property type="match status" value="1"/>
</dbReference>
<evidence type="ECO:0000256" key="1">
    <source>
        <dbReference type="ARBA" id="ARBA00004571"/>
    </source>
</evidence>
<dbReference type="KEGG" id="saga:M5M_10330"/>
<keyword evidence="13" id="KW-0675">Receptor</keyword>
<dbReference type="PANTHER" id="PTHR40980:SF3">
    <property type="entry name" value="TONB-DEPENDENT RECEPTOR-LIKE BETA-BARREL DOMAIN-CONTAINING PROTEIN"/>
    <property type="match status" value="1"/>
</dbReference>
<evidence type="ECO:0000256" key="7">
    <source>
        <dbReference type="ARBA" id="ARBA00023237"/>
    </source>
</evidence>
<dbReference type="InterPro" id="IPR036942">
    <property type="entry name" value="Beta-barrel_TonB_sf"/>
</dbReference>
<feature type="domain" description="TonB-dependent receptor-like beta-barrel" evidence="11">
    <location>
        <begin position="406"/>
        <end position="855"/>
    </location>
</feature>
<evidence type="ECO:0000256" key="9">
    <source>
        <dbReference type="RuleBase" id="RU003357"/>
    </source>
</evidence>
<evidence type="ECO:0000313" key="13">
    <source>
        <dbReference type="EMBL" id="AFU99247.1"/>
    </source>
</evidence>
<evidence type="ECO:0000259" key="11">
    <source>
        <dbReference type="Pfam" id="PF00593"/>
    </source>
</evidence>
<evidence type="ECO:0000259" key="12">
    <source>
        <dbReference type="Pfam" id="PF07715"/>
    </source>
</evidence>
<dbReference type="CDD" id="cd01347">
    <property type="entry name" value="ligand_gated_channel"/>
    <property type="match status" value="1"/>
</dbReference>
<evidence type="ECO:0000256" key="8">
    <source>
        <dbReference type="PROSITE-ProRule" id="PRU01360"/>
    </source>
</evidence>
<evidence type="ECO:0000256" key="3">
    <source>
        <dbReference type="ARBA" id="ARBA00022452"/>
    </source>
</evidence>
<keyword evidence="3 8" id="KW-1134">Transmembrane beta strand</keyword>
<dbReference type="EMBL" id="CP003746">
    <property type="protein sequence ID" value="AFU99247.1"/>
    <property type="molecule type" value="Genomic_DNA"/>
</dbReference>
<dbReference type="eggNOG" id="COG4771">
    <property type="taxonomic scope" value="Bacteria"/>
</dbReference>
<dbReference type="Pfam" id="PF00593">
    <property type="entry name" value="TonB_dep_Rec_b-barrel"/>
    <property type="match status" value="1"/>
</dbReference>
<keyword evidence="4 8" id="KW-0812">Transmembrane</keyword>
<dbReference type="AlphaFoldDB" id="K4KZA5"/>
<comment type="similarity">
    <text evidence="8 9">Belongs to the TonB-dependent receptor family.</text>
</comment>
<dbReference type="SUPFAM" id="SSF56935">
    <property type="entry name" value="Porins"/>
    <property type="match status" value="1"/>
</dbReference>
<dbReference type="STRING" id="1117647.M5M_10330"/>
<dbReference type="PANTHER" id="PTHR40980">
    <property type="entry name" value="PLUG DOMAIN-CONTAINING PROTEIN"/>
    <property type="match status" value="1"/>
</dbReference>
<accession>K4KZA5</accession>
<feature type="domain" description="TonB-dependent receptor plug" evidence="12">
    <location>
        <begin position="54"/>
        <end position="167"/>
    </location>
</feature>
<gene>
    <name evidence="13" type="ordered locus">M5M_10330</name>
</gene>
<evidence type="ECO:0000256" key="2">
    <source>
        <dbReference type="ARBA" id="ARBA00022448"/>
    </source>
</evidence>
<evidence type="ECO:0000256" key="5">
    <source>
        <dbReference type="ARBA" id="ARBA00023077"/>
    </source>
</evidence>
<keyword evidence="14" id="KW-1185">Reference proteome</keyword>
<feature type="signal peptide" evidence="10">
    <location>
        <begin position="1"/>
        <end position="26"/>
    </location>
</feature>
<dbReference type="InterPro" id="IPR000531">
    <property type="entry name" value="Beta-barrel_TonB"/>
</dbReference>
<dbReference type="PROSITE" id="PS52016">
    <property type="entry name" value="TONB_DEPENDENT_REC_3"/>
    <property type="match status" value="1"/>
</dbReference>
<comment type="subcellular location">
    <subcellularLocation>
        <location evidence="1 8">Cell outer membrane</location>
        <topology evidence="1 8">Multi-pass membrane protein</topology>
    </subcellularLocation>
</comment>
<dbReference type="RefSeq" id="WP_015047411.1">
    <property type="nucleotide sequence ID" value="NC_018868.3"/>
</dbReference>
<name>K4KZA5_SIMAS</name>
<keyword evidence="7 8" id="KW-0998">Cell outer membrane</keyword>
<dbReference type="InterPro" id="IPR039426">
    <property type="entry name" value="TonB-dep_rcpt-like"/>
</dbReference>
<dbReference type="Pfam" id="PF07715">
    <property type="entry name" value="Plug"/>
    <property type="match status" value="1"/>
</dbReference>
<keyword evidence="10" id="KW-0732">Signal</keyword>
<evidence type="ECO:0000256" key="10">
    <source>
        <dbReference type="SAM" id="SignalP"/>
    </source>
</evidence>
<dbReference type="GO" id="GO:0009279">
    <property type="term" value="C:cell outer membrane"/>
    <property type="evidence" value="ECO:0007669"/>
    <property type="project" value="UniProtKB-SubCell"/>
</dbReference>
<protein>
    <submittedName>
        <fullName evidence="13">TonB-dependent receptor</fullName>
    </submittedName>
</protein>
<dbReference type="HOGENOM" id="CLU_006935_2_0_6"/>